<gene>
    <name evidence="4" type="ORF">FEF09_12315</name>
</gene>
<dbReference type="SUPFAM" id="SSF51182">
    <property type="entry name" value="RmlC-like cupins"/>
    <property type="match status" value="1"/>
</dbReference>
<evidence type="ECO:0000313" key="5">
    <source>
        <dbReference type="Proteomes" id="UP000318815"/>
    </source>
</evidence>
<dbReference type="EMBL" id="VOHS01000010">
    <property type="protein sequence ID" value="TWW00123.1"/>
    <property type="molecule type" value="Genomic_DNA"/>
</dbReference>
<sequence length="618" mass="69973">MLNTEKYITTQQGSAQTTDNWRSSGQPLLPLQQPSLPEGYNIYPAHPLGTGKIKAGYETLAAWMAGHPEVLIDGYTGVFWEEIQEALAAIFTEKGIRVKWHYTTDALKDTATVDQLVAPFTGEHGAVWGTRTSLQLEDFFDKQKLAAIQADTTYDVNIVIGTGAALTAWKAPLIYMDMPKNELQYRMRAGAAGNLGTQTTDKQSEMYKRAYFVDWVVLNAHKASIANDISVFADSQWGQTLTWIQAADLRAGIQHISQDTFRVRPWFEAGAWGGQWMKQHIAGLPQEEVNLAWSFEMIVPENGVLFESDRYLFEIPFEWLMFLQHKAIMGRHAEIFGYEFPIRFDFLDTFDGGNLSIQCHPSMEYIREQFGETFTQDETYYILDCKEGAGVYLGFTENIDPEQFKAILEYSQQHNQPVAITDYVQRHEAKKHDLFLIPNGTVHSAGADNLVLEISATPYIFTFKMYDWLRLGLDGQPRPINIDHAFKNLIFSRKGERVQQELISAPALTQKGADWQLWHLPTHEQHFYDVARIELETAVSFDTAGRCLILMLVEGTSVAVKTANGKETLYQYAETFVIPAAAEHYTLINKGPGTAKVVQAFLKEDHPVFSIISYEKTI</sequence>
<evidence type="ECO:0000256" key="3">
    <source>
        <dbReference type="SAM" id="MobiDB-lite"/>
    </source>
</evidence>
<evidence type="ECO:0008006" key="6">
    <source>
        <dbReference type="Google" id="ProtNLM"/>
    </source>
</evidence>
<dbReference type="PANTHER" id="PTHR42742:SF3">
    <property type="entry name" value="FRUCTOKINASE"/>
    <property type="match status" value="1"/>
</dbReference>
<proteinExistence type="predicted"/>
<reference evidence="4 5" key="1">
    <citation type="submission" date="2019-08" db="EMBL/GenBank/DDBJ databases">
        <title>Whole genome sequencing of chitin degrading bacteria Chitinophaga pinensis YS16.</title>
        <authorList>
            <person name="Singh R.P."/>
            <person name="Manchanda G."/>
            <person name="Maurya I.K."/>
            <person name="Joshi N.K."/>
            <person name="Srivastava A.K."/>
        </authorList>
    </citation>
    <scope>NUCLEOTIDE SEQUENCE [LARGE SCALE GENOMIC DNA]</scope>
    <source>
        <strain evidence="4 5">YS-16</strain>
    </source>
</reference>
<dbReference type="RefSeq" id="WP_146305388.1">
    <property type="nucleotide sequence ID" value="NZ_VOHS01000010.1"/>
</dbReference>
<dbReference type="PANTHER" id="PTHR42742">
    <property type="entry name" value="TRANSCRIPTIONAL REPRESSOR MPRA"/>
    <property type="match status" value="1"/>
</dbReference>
<dbReference type="GO" id="GO:0046872">
    <property type="term" value="F:metal ion binding"/>
    <property type="evidence" value="ECO:0007669"/>
    <property type="project" value="UniProtKB-KW"/>
</dbReference>
<dbReference type="InterPro" id="IPR014710">
    <property type="entry name" value="RmlC-like_jellyroll"/>
</dbReference>
<dbReference type="CDD" id="cd07010">
    <property type="entry name" value="cupin_PMI_type_I_N_bac"/>
    <property type="match status" value="1"/>
</dbReference>
<keyword evidence="2" id="KW-0862">Zinc</keyword>
<protein>
    <recommendedName>
        <fullName evidence="6">Mannose-6-phosphate isomerase class I</fullName>
    </recommendedName>
</protein>
<dbReference type="InterPro" id="IPR011051">
    <property type="entry name" value="RmlC_Cupin_sf"/>
</dbReference>
<evidence type="ECO:0000256" key="1">
    <source>
        <dbReference type="ARBA" id="ARBA00022723"/>
    </source>
</evidence>
<accession>A0A5C6LSK2</accession>
<dbReference type="Proteomes" id="UP000318815">
    <property type="component" value="Unassembled WGS sequence"/>
</dbReference>
<comment type="caution">
    <text evidence="4">The sequence shown here is derived from an EMBL/GenBank/DDBJ whole genome shotgun (WGS) entry which is preliminary data.</text>
</comment>
<keyword evidence="5" id="KW-1185">Reference proteome</keyword>
<dbReference type="AlphaFoldDB" id="A0A5C6LSK2"/>
<dbReference type="InterPro" id="IPR051804">
    <property type="entry name" value="Carb_Metab_Reg_Kinase/Isom"/>
</dbReference>
<organism evidence="4 5">
    <name type="scientific">Chitinophaga pinensis</name>
    <dbReference type="NCBI Taxonomy" id="79329"/>
    <lineage>
        <taxon>Bacteria</taxon>
        <taxon>Pseudomonadati</taxon>
        <taxon>Bacteroidota</taxon>
        <taxon>Chitinophagia</taxon>
        <taxon>Chitinophagales</taxon>
        <taxon>Chitinophagaceae</taxon>
        <taxon>Chitinophaga</taxon>
    </lineage>
</organism>
<evidence type="ECO:0000256" key="2">
    <source>
        <dbReference type="ARBA" id="ARBA00022833"/>
    </source>
</evidence>
<evidence type="ECO:0000313" key="4">
    <source>
        <dbReference type="EMBL" id="TWW00123.1"/>
    </source>
</evidence>
<name>A0A5C6LSK2_9BACT</name>
<feature type="compositionally biased region" description="Polar residues" evidence="3">
    <location>
        <begin position="1"/>
        <end position="22"/>
    </location>
</feature>
<dbReference type="Gene3D" id="2.60.120.10">
    <property type="entry name" value="Jelly Rolls"/>
    <property type="match status" value="1"/>
</dbReference>
<feature type="region of interest" description="Disordered" evidence="3">
    <location>
        <begin position="1"/>
        <end position="27"/>
    </location>
</feature>
<dbReference type="OrthoDB" id="9808275at2"/>
<keyword evidence="1" id="KW-0479">Metal-binding</keyword>